<dbReference type="Gene3D" id="3.30.300.30">
    <property type="match status" value="1"/>
</dbReference>
<dbReference type="STRING" id="760192.Halhy_3333"/>
<dbReference type="GO" id="GO:0016020">
    <property type="term" value="C:membrane"/>
    <property type="evidence" value="ECO:0007669"/>
    <property type="project" value="TreeGrafter"/>
</dbReference>
<dbReference type="CDD" id="cd05907">
    <property type="entry name" value="VL_LC_FACS_like"/>
    <property type="match status" value="1"/>
</dbReference>
<gene>
    <name evidence="5" type="ordered locus">Halhy_3333</name>
</gene>
<dbReference type="Pfam" id="PF23562">
    <property type="entry name" value="AMP-binding_C_3"/>
    <property type="match status" value="1"/>
</dbReference>
<dbReference type="SUPFAM" id="SSF56801">
    <property type="entry name" value="Acetyl-CoA synthetase-like"/>
    <property type="match status" value="1"/>
</dbReference>
<dbReference type="PRINTS" id="PR00154">
    <property type="entry name" value="AMPBINDING"/>
</dbReference>
<organism evidence="5 6">
    <name type="scientific">Haliscomenobacter hydrossis (strain ATCC 27775 / DSM 1100 / LMG 10767 / O)</name>
    <dbReference type="NCBI Taxonomy" id="760192"/>
    <lineage>
        <taxon>Bacteria</taxon>
        <taxon>Pseudomonadati</taxon>
        <taxon>Bacteroidota</taxon>
        <taxon>Saprospiria</taxon>
        <taxon>Saprospirales</taxon>
        <taxon>Haliscomenobacteraceae</taxon>
        <taxon>Haliscomenobacter</taxon>
    </lineage>
</organism>
<dbReference type="eggNOG" id="COG1022">
    <property type="taxonomic scope" value="Bacteria"/>
</dbReference>
<dbReference type="InterPro" id="IPR042099">
    <property type="entry name" value="ANL_N_sf"/>
</dbReference>
<accession>F4KUB0</accession>
<keyword evidence="6" id="KW-1185">Reference proteome</keyword>
<dbReference type="InterPro" id="IPR000873">
    <property type="entry name" value="AMP-dep_synth/lig_dom"/>
</dbReference>
<comment type="catalytic activity">
    <reaction evidence="3">
        <text>a long-chain fatty acid + ATP + CoA = a long-chain fatty acyl-CoA + AMP + diphosphate</text>
        <dbReference type="Rhea" id="RHEA:15421"/>
        <dbReference type="ChEBI" id="CHEBI:30616"/>
        <dbReference type="ChEBI" id="CHEBI:33019"/>
        <dbReference type="ChEBI" id="CHEBI:57287"/>
        <dbReference type="ChEBI" id="CHEBI:57560"/>
        <dbReference type="ChEBI" id="CHEBI:83139"/>
        <dbReference type="ChEBI" id="CHEBI:456215"/>
        <dbReference type="EC" id="6.2.1.3"/>
    </reaction>
    <physiologicalReaction direction="left-to-right" evidence="3">
        <dbReference type="Rhea" id="RHEA:15422"/>
    </physiologicalReaction>
</comment>
<name>F4KUB0_HALH1</name>
<dbReference type="AlphaFoldDB" id="F4KUB0"/>
<dbReference type="PROSITE" id="PS00455">
    <property type="entry name" value="AMP_BINDING"/>
    <property type="match status" value="1"/>
</dbReference>
<evidence type="ECO:0000256" key="1">
    <source>
        <dbReference type="ARBA" id="ARBA00022741"/>
    </source>
</evidence>
<dbReference type="Pfam" id="PF00501">
    <property type="entry name" value="AMP-binding"/>
    <property type="match status" value="1"/>
</dbReference>
<reference key="2">
    <citation type="submission" date="2011-04" db="EMBL/GenBank/DDBJ databases">
        <title>Complete sequence of chromosome of Haliscomenobacter hydrossis DSM 1100.</title>
        <authorList>
            <consortium name="US DOE Joint Genome Institute (JGI-PGF)"/>
            <person name="Lucas S."/>
            <person name="Han J."/>
            <person name="Lapidus A."/>
            <person name="Bruce D."/>
            <person name="Goodwin L."/>
            <person name="Pitluck S."/>
            <person name="Peters L."/>
            <person name="Kyrpides N."/>
            <person name="Mavromatis K."/>
            <person name="Ivanova N."/>
            <person name="Ovchinnikova G."/>
            <person name="Pagani I."/>
            <person name="Daligault H."/>
            <person name="Detter J.C."/>
            <person name="Han C."/>
            <person name="Land M."/>
            <person name="Hauser L."/>
            <person name="Markowitz V."/>
            <person name="Cheng J.-F."/>
            <person name="Hugenholtz P."/>
            <person name="Woyke T."/>
            <person name="Wu D."/>
            <person name="Verbarg S."/>
            <person name="Frueling A."/>
            <person name="Brambilla E."/>
            <person name="Klenk H.-P."/>
            <person name="Eisen J.A."/>
        </authorList>
    </citation>
    <scope>NUCLEOTIDE SEQUENCE</scope>
    <source>
        <strain>DSM 1100</strain>
    </source>
</reference>
<dbReference type="OrthoDB" id="9803968at2"/>
<dbReference type="HOGENOM" id="CLU_000022_45_5_10"/>
<protein>
    <submittedName>
        <fullName evidence="5">Long-chain-fatty-acid--CoA ligase</fullName>
        <ecNumber evidence="5">6.2.1.3</ecNumber>
    </submittedName>
</protein>
<dbReference type="Gene3D" id="3.40.50.12780">
    <property type="entry name" value="N-terminal domain of ligase-like"/>
    <property type="match status" value="1"/>
</dbReference>
<dbReference type="GO" id="GO:0005524">
    <property type="term" value="F:ATP binding"/>
    <property type="evidence" value="ECO:0007669"/>
    <property type="project" value="UniProtKB-KW"/>
</dbReference>
<dbReference type="EC" id="6.2.1.3" evidence="5"/>
<evidence type="ECO:0000313" key="5">
    <source>
        <dbReference type="EMBL" id="AEE51192.1"/>
    </source>
</evidence>
<keyword evidence="5" id="KW-0436">Ligase</keyword>
<dbReference type="PANTHER" id="PTHR43272">
    <property type="entry name" value="LONG-CHAIN-FATTY-ACID--COA LIGASE"/>
    <property type="match status" value="1"/>
</dbReference>
<dbReference type="EMBL" id="CP002691">
    <property type="protein sequence ID" value="AEE51192.1"/>
    <property type="molecule type" value="Genomic_DNA"/>
</dbReference>
<sequence length="593" mass="67477">MDYRRLFDLFGYQEARFSNETALAYKRQGQSMVFSTRDCQHKINQVSAFLLRMGLRRGERVAIMAKHGSPFWNFLDFGMQQIGLIVVPLHATSGVEELRFILQDAAIRACFTDTEELYATIHNLQTESPDLEWVVPFYPLAGVNPCLLDLLAEPSSEELETIKILRESVVENDLATIIYTSGTTGRPKGVMLSHQNIISNIKSTIALLPVNCDKKTLSFLPLSHIFERMVIYTYVAVGASVTYAEGQEQLLSNLREVRPHYITAVPLIIERLVEQIMANSKKGSFLRKRIIKWAIELGKNYYDSKRQPLAYWLRLSLARILVFNRWRKMFGGRVEGIVVGAAALNPVLGRLFSAAGLKVREGYGLTETSPVIAFNRFEPGGSRFGTVGMPIPGVEVRIVNPDEEGAGEVQVKGPNVMLGYYQQPEASREVMTEDGWFRTGDVGMWVHKRFLKLKGRQDDMFKTGAGKFIAPEAVEKQLLHSEYISQCLVAGASRPAPYALIVPRFDKLEEWCKAQKVHWTAPQFMVLNPRVQRFFEQELARLNQDLPPYQQVQQFLLLHEPWTEHSGEMTATMKLRRKRILETHVKAINELYS</sequence>
<keyword evidence="1" id="KW-0547">Nucleotide-binding</keyword>
<keyword evidence="2" id="KW-0067">ATP-binding</keyword>
<dbReference type="InterPro" id="IPR045851">
    <property type="entry name" value="AMP-bd_C_sf"/>
</dbReference>
<dbReference type="PANTHER" id="PTHR43272:SF33">
    <property type="entry name" value="AMP-BINDING DOMAIN-CONTAINING PROTEIN-RELATED"/>
    <property type="match status" value="1"/>
</dbReference>
<reference evidence="5 6" key="1">
    <citation type="journal article" date="2011" name="Stand. Genomic Sci.">
        <title>Complete genome sequence of Haliscomenobacter hydrossis type strain (O).</title>
        <authorList>
            <consortium name="US DOE Joint Genome Institute (JGI-PGF)"/>
            <person name="Daligault H."/>
            <person name="Lapidus A."/>
            <person name="Zeytun A."/>
            <person name="Nolan M."/>
            <person name="Lucas S."/>
            <person name="Del Rio T.G."/>
            <person name="Tice H."/>
            <person name="Cheng J.F."/>
            <person name="Tapia R."/>
            <person name="Han C."/>
            <person name="Goodwin L."/>
            <person name="Pitluck S."/>
            <person name="Liolios K."/>
            <person name="Pagani I."/>
            <person name="Ivanova N."/>
            <person name="Huntemann M."/>
            <person name="Mavromatis K."/>
            <person name="Mikhailova N."/>
            <person name="Pati A."/>
            <person name="Chen A."/>
            <person name="Palaniappan K."/>
            <person name="Land M."/>
            <person name="Hauser L."/>
            <person name="Brambilla E.M."/>
            <person name="Rohde M."/>
            <person name="Verbarg S."/>
            <person name="Goker M."/>
            <person name="Bristow J."/>
            <person name="Eisen J.A."/>
            <person name="Markowitz V."/>
            <person name="Hugenholtz P."/>
            <person name="Kyrpides N.C."/>
            <person name="Klenk H.P."/>
            <person name="Woyke T."/>
        </authorList>
    </citation>
    <scope>NUCLEOTIDE SEQUENCE [LARGE SCALE GENOMIC DNA]</scope>
    <source>
        <strain evidence="6">ATCC 27775 / DSM 1100 / LMG 10767 / O</strain>
    </source>
</reference>
<evidence type="ECO:0000256" key="2">
    <source>
        <dbReference type="ARBA" id="ARBA00022840"/>
    </source>
</evidence>
<proteinExistence type="predicted"/>
<dbReference type="Proteomes" id="UP000008461">
    <property type="component" value="Chromosome"/>
</dbReference>
<dbReference type="GO" id="GO:0004467">
    <property type="term" value="F:long-chain fatty acid-CoA ligase activity"/>
    <property type="evidence" value="ECO:0007669"/>
    <property type="project" value="UniProtKB-EC"/>
</dbReference>
<dbReference type="RefSeq" id="WP_013765733.1">
    <property type="nucleotide sequence ID" value="NC_015510.1"/>
</dbReference>
<evidence type="ECO:0000259" key="4">
    <source>
        <dbReference type="Pfam" id="PF00501"/>
    </source>
</evidence>
<evidence type="ECO:0000313" key="6">
    <source>
        <dbReference type="Proteomes" id="UP000008461"/>
    </source>
</evidence>
<dbReference type="InterPro" id="IPR020845">
    <property type="entry name" value="AMP-binding_CS"/>
</dbReference>
<dbReference type="KEGG" id="hhy:Halhy_3333"/>
<dbReference type="InterPro" id="IPR020459">
    <property type="entry name" value="AMP-binding"/>
</dbReference>
<feature type="domain" description="AMP-dependent synthetase/ligase" evidence="4">
    <location>
        <begin position="13"/>
        <end position="421"/>
    </location>
</feature>
<evidence type="ECO:0000256" key="3">
    <source>
        <dbReference type="ARBA" id="ARBA00024484"/>
    </source>
</evidence>